<dbReference type="InterPro" id="IPR011989">
    <property type="entry name" value="ARM-like"/>
</dbReference>
<comment type="caution">
    <text evidence="3">The sequence shown here is derived from an EMBL/GenBank/DDBJ whole genome shotgun (WGS) entry which is preliminary data.</text>
</comment>
<feature type="compositionally biased region" description="Polar residues" evidence="1">
    <location>
        <begin position="231"/>
        <end position="244"/>
    </location>
</feature>
<organism evidence="3 4">
    <name type="scientific">Puccinia coronata f. sp. avenae</name>
    <dbReference type="NCBI Taxonomy" id="200324"/>
    <lineage>
        <taxon>Eukaryota</taxon>
        <taxon>Fungi</taxon>
        <taxon>Dikarya</taxon>
        <taxon>Basidiomycota</taxon>
        <taxon>Pucciniomycotina</taxon>
        <taxon>Pucciniomycetes</taxon>
        <taxon>Pucciniales</taxon>
        <taxon>Pucciniaceae</taxon>
        <taxon>Puccinia</taxon>
    </lineage>
</organism>
<evidence type="ECO:0000259" key="2">
    <source>
        <dbReference type="Pfam" id="PF07814"/>
    </source>
</evidence>
<feature type="domain" description="Wings apart-like protein C-terminal" evidence="2">
    <location>
        <begin position="524"/>
        <end position="583"/>
    </location>
</feature>
<gene>
    <name evidence="3" type="ORF">PCASD_18043</name>
</gene>
<evidence type="ECO:0000313" key="4">
    <source>
        <dbReference type="Proteomes" id="UP000235392"/>
    </source>
</evidence>
<evidence type="ECO:0000256" key="1">
    <source>
        <dbReference type="SAM" id="MobiDB-lite"/>
    </source>
</evidence>
<name>A0A2N5SM70_9BASI</name>
<reference evidence="3 4" key="1">
    <citation type="submission" date="2017-11" db="EMBL/GenBank/DDBJ databases">
        <title>De novo assembly and phasing of dikaryotic genomes from two isolates of Puccinia coronata f. sp. avenae, the causal agent of oat crown rust.</title>
        <authorList>
            <person name="Miller M.E."/>
            <person name="Zhang Y."/>
            <person name="Omidvar V."/>
            <person name="Sperschneider J."/>
            <person name="Schwessinger B."/>
            <person name="Raley C."/>
            <person name="Palmer J.M."/>
            <person name="Garnica D."/>
            <person name="Upadhyaya N."/>
            <person name="Rathjen J."/>
            <person name="Taylor J.M."/>
            <person name="Park R.F."/>
            <person name="Dodds P.N."/>
            <person name="Hirsch C.D."/>
            <person name="Kianian S.F."/>
            <person name="Figueroa M."/>
        </authorList>
    </citation>
    <scope>NUCLEOTIDE SEQUENCE [LARGE SCALE GENOMIC DNA]</scope>
    <source>
        <strain evidence="3">12SD80</strain>
    </source>
</reference>
<dbReference type="AlphaFoldDB" id="A0A2N5SM70"/>
<dbReference type="EMBL" id="PGCI01000825">
    <property type="protein sequence ID" value="PLW14330.1"/>
    <property type="molecule type" value="Genomic_DNA"/>
</dbReference>
<dbReference type="Proteomes" id="UP000235392">
    <property type="component" value="Unassembled WGS sequence"/>
</dbReference>
<feature type="region of interest" description="Disordered" evidence="1">
    <location>
        <begin position="1"/>
        <end position="142"/>
    </location>
</feature>
<sequence>MTTLHSVPRVKFTYGNRPSRLQALTIQDEDSDSDSHGSDHDQAHQPAKNKNEPLEAERVTKSHKTPHATKPHPKQKHQPERQETIDLSKKRKRPPRESHHVETTRRVSDRLKSNSTQQLAQTASSCSQPFKQSQSRGPIQLDPSANLLISSKKHIYPLRAHRARTKSNGEQDLKSLTSTEAHPRQITRTASQKSLLLSQPTQPTPQPLHSELNPAADPHESHHALPPSKLPHQSPQPHESNTPGDSDVLAILDSSIHHDTESASLNSSPKKLSDTRDDYDVFTILGSSKHGHDSEGASLNPSPPKSSDTPDDSDLFAILGSSKHGHDSEGASLNPSPKKTRVALMGGKTTSQSGAVPSSGSTGCFQPASSIARPANRLLNRVVSSSSCLDLFGPSTQTSTLTPRKALARQLSSDFPPIPVNHEVINTSNLVSLIPAGNAVKKTYGGVRTFKQDESELKVLLPLSTPAPPRSSKRLSATSAGSSRFMGSLKRFQSRETYSELRKKWGVDEDDEPLEAQADLQTIIHQRASGSSKRFTDELLYLIEGLVTRADPPDISTKRSSAVLLIQKLKEQRFLEELRSNGLIE</sequence>
<feature type="region of interest" description="Disordered" evidence="1">
    <location>
        <begin position="286"/>
        <end position="340"/>
    </location>
</feature>
<dbReference type="InterPro" id="IPR022771">
    <property type="entry name" value="WAPL_C"/>
</dbReference>
<protein>
    <recommendedName>
        <fullName evidence="2">Wings apart-like protein C-terminal domain-containing protein</fullName>
    </recommendedName>
</protein>
<dbReference type="Gene3D" id="1.25.10.10">
    <property type="entry name" value="Leucine-rich Repeat Variant"/>
    <property type="match status" value="1"/>
</dbReference>
<feature type="compositionally biased region" description="Basic residues" evidence="1">
    <location>
        <begin position="61"/>
        <end position="76"/>
    </location>
</feature>
<feature type="compositionally biased region" description="Basic and acidic residues" evidence="1">
    <location>
        <begin position="33"/>
        <end position="60"/>
    </location>
</feature>
<feature type="compositionally biased region" description="Polar residues" evidence="1">
    <location>
        <begin position="113"/>
        <end position="137"/>
    </location>
</feature>
<proteinExistence type="predicted"/>
<feature type="compositionally biased region" description="Basic and acidic residues" evidence="1">
    <location>
        <begin position="95"/>
        <end position="112"/>
    </location>
</feature>
<evidence type="ECO:0000313" key="3">
    <source>
        <dbReference type="EMBL" id="PLW14330.1"/>
    </source>
</evidence>
<feature type="compositionally biased region" description="Polar residues" evidence="1">
    <location>
        <begin position="174"/>
        <end position="193"/>
    </location>
</feature>
<feature type="compositionally biased region" description="Basic and acidic residues" evidence="1">
    <location>
        <begin position="77"/>
        <end position="88"/>
    </location>
</feature>
<feature type="region of interest" description="Disordered" evidence="1">
    <location>
        <begin position="158"/>
        <end position="247"/>
    </location>
</feature>
<feature type="non-terminal residue" evidence="3">
    <location>
        <position position="585"/>
    </location>
</feature>
<accession>A0A2N5SM70</accession>
<dbReference type="Pfam" id="PF07814">
    <property type="entry name" value="WAPL"/>
    <property type="match status" value="1"/>
</dbReference>